<evidence type="ECO:0000256" key="1">
    <source>
        <dbReference type="ARBA" id="ARBA00022448"/>
    </source>
</evidence>
<dbReference type="STRING" id="181874.A0A409W995"/>
<dbReference type="Gene3D" id="3.30.70.20">
    <property type="match status" value="1"/>
</dbReference>
<name>A0A409W995_9AGAR</name>
<comment type="cofactor">
    <cofactor evidence="7">
        <name>[4Fe-4S] cluster</name>
        <dbReference type="ChEBI" id="CHEBI:49883"/>
    </cofactor>
    <text evidence="7">Binds 1 [4Fe-4S] cluster.</text>
</comment>
<evidence type="ECO:0000259" key="8">
    <source>
        <dbReference type="Pfam" id="PF05187"/>
    </source>
</evidence>
<dbReference type="InterPro" id="IPR036188">
    <property type="entry name" value="FAD/NAD-bd_sf"/>
</dbReference>
<keyword evidence="7" id="KW-0560">Oxidoreductase</keyword>
<dbReference type="Gene3D" id="3.30.9.90">
    <property type="match status" value="1"/>
</dbReference>
<gene>
    <name evidence="9" type="ORF">CVT24_010468</name>
</gene>
<keyword evidence="4 7" id="KW-0408">Iron</keyword>
<keyword evidence="3 7" id="KW-0249">Electron transport</keyword>
<dbReference type="GO" id="GO:0005743">
    <property type="term" value="C:mitochondrial inner membrane"/>
    <property type="evidence" value="ECO:0007669"/>
    <property type="project" value="TreeGrafter"/>
</dbReference>
<dbReference type="GO" id="GO:0046872">
    <property type="term" value="F:metal ion binding"/>
    <property type="evidence" value="ECO:0007669"/>
    <property type="project" value="UniProtKB-KW"/>
</dbReference>
<proteinExistence type="predicted"/>
<dbReference type="PANTHER" id="PTHR10617">
    <property type="entry name" value="ELECTRON TRANSFER FLAVOPROTEIN-UBIQUINONE OXIDOREDUCTASE"/>
    <property type="match status" value="1"/>
</dbReference>
<evidence type="ECO:0000256" key="5">
    <source>
        <dbReference type="ARBA" id="ARBA00023014"/>
    </source>
</evidence>
<dbReference type="EC" id="1.5.5.1" evidence="7"/>
<comment type="cofactor">
    <cofactor evidence="7">
        <name>FAD</name>
        <dbReference type="ChEBI" id="CHEBI:57692"/>
    </cofactor>
</comment>
<keyword evidence="2 7" id="KW-0479">Metal-binding</keyword>
<dbReference type="GO" id="GO:0051539">
    <property type="term" value="F:4 iron, 4 sulfur cluster binding"/>
    <property type="evidence" value="ECO:0007669"/>
    <property type="project" value="UniProtKB-UniRule"/>
</dbReference>
<keyword evidence="1 7" id="KW-0813">Transport</keyword>
<sequence length="333" mass="36367">MGTSRDQNSGSGPEFAEFHFHPDGQASALYHGHTLHFVQALPAAEIALLPSSTLHDSRLSLLKATMVFLKQLEREKGNEIRMAVLENGSEIGSHTVIESGVLDGLIPEWRAMDSHPLTQPATSRACSLSTNHGFAMICFHLRSSFSTHSGVLEDPHVSLDSTHTSPASQFQPIEYPPFEAHSTDLMTSVALTGTIHDEDQSVHLRVVKTTNYMSNMGVTGSEDAKAGNVAVGSGAAGVTAQVEVLKENEEGVERDNVERELETRREHVRVNVQQYAGLLGRAYPAGVYEYVADEAKSSEVWNGHKLVINSQLCDVKVADRDEQRTLERAEARA</sequence>
<evidence type="ECO:0000256" key="4">
    <source>
        <dbReference type="ARBA" id="ARBA00023004"/>
    </source>
</evidence>
<dbReference type="InParanoid" id="A0A409W995"/>
<protein>
    <recommendedName>
        <fullName evidence="7">Electron transfer flavoprotein-ubiquinone oxidoreductase</fullName>
        <shortName evidence="7">ETF-QO</shortName>
        <ecNumber evidence="7">1.5.5.1</ecNumber>
    </recommendedName>
</protein>
<dbReference type="Gene3D" id="3.50.50.60">
    <property type="entry name" value="FAD/NAD(P)-binding domain"/>
    <property type="match status" value="1"/>
</dbReference>
<dbReference type="InterPro" id="IPR007859">
    <property type="entry name" value="ETF-QO/FixX_C"/>
</dbReference>
<evidence type="ECO:0000256" key="6">
    <source>
        <dbReference type="ARBA" id="ARBA00023075"/>
    </source>
</evidence>
<evidence type="ECO:0000256" key="3">
    <source>
        <dbReference type="ARBA" id="ARBA00022982"/>
    </source>
</evidence>
<dbReference type="Pfam" id="PF05187">
    <property type="entry name" value="Fer4_ETF_QO"/>
    <property type="match status" value="1"/>
</dbReference>
<comment type="caution">
    <text evidence="9">The sequence shown here is derived from an EMBL/GenBank/DDBJ whole genome shotgun (WGS) entry which is preliminary data.</text>
</comment>
<accession>A0A409W995</accession>
<dbReference type="Proteomes" id="UP000284842">
    <property type="component" value="Unassembled WGS sequence"/>
</dbReference>
<dbReference type="PANTHER" id="PTHR10617:SF107">
    <property type="entry name" value="ELECTRON TRANSFER FLAVOPROTEIN-UBIQUINONE OXIDOREDUCTASE, MITOCHONDRIAL"/>
    <property type="match status" value="1"/>
</dbReference>
<dbReference type="OrthoDB" id="3044112at2759"/>
<keyword evidence="10" id="KW-1185">Reference proteome</keyword>
<dbReference type="EMBL" id="NHTK01005704">
    <property type="protein sequence ID" value="PPQ75064.1"/>
    <property type="molecule type" value="Genomic_DNA"/>
</dbReference>
<keyword evidence="7" id="KW-0274">FAD</keyword>
<keyword evidence="5 7" id="KW-0411">Iron-sulfur</keyword>
<evidence type="ECO:0000256" key="2">
    <source>
        <dbReference type="ARBA" id="ARBA00022723"/>
    </source>
</evidence>
<evidence type="ECO:0000313" key="9">
    <source>
        <dbReference type="EMBL" id="PPQ75064.1"/>
    </source>
</evidence>
<comment type="catalytic activity">
    <reaction evidence="7">
        <text>a ubiquinone + reduced [electron-transfer flavoprotein] = a ubiquinol + oxidized [electron-transfer flavoprotein] + H(+)</text>
        <dbReference type="Rhea" id="RHEA:24052"/>
        <dbReference type="Rhea" id="RHEA-COMP:9565"/>
        <dbReference type="Rhea" id="RHEA-COMP:9566"/>
        <dbReference type="Rhea" id="RHEA-COMP:10685"/>
        <dbReference type="Rhea" id="RHEA-COMP:10686"/>
        <dbReference type="ChEBI" id="CHEBI:15378"/>
        <dbReference type="ChEBI" id="CHEBI:16389"/>
        <dbReference type="ChEBI" id="CHEBI:17976"/>
        <dbReference type="ChEBI" id="CHEBI:57692"/>
        <dbReference type="ChEBI" id="CHEBI:58307"/>
        <dbReference type="EC" id="1.5.5.1"/>
    </reaction>
</comment>
<organism evidence="9 10">
    <name type="scientific">Panaeolus cyanescens</name>
    <dbReference type="NCBI Taxonomy" id="181874"/>
    <lineage>
        <taxon>Eukaryota</taxon>
        <taxon>Fungi</taxon>
        <taxon>Dikarya</taxon>
        <taxon>Basidiomycota</taxon>
        <taxon>Agaricomycotina</taxon>
        <taxon>Agaricomycetes</taxon>
        <taxon>Agaricomycetidae</taxon>
        <taxon>Agaricales</taxon>
        <taxon>Agaricineae</taxon>
        <taxon>Galeropsidaceae</taxon>
        <taxon>Panaeolus</taxon>
    </lineage>
</organism>
<dbReference type="InterPro" id="IPR040156">
    <property type="entry name" value="ETF-QO"/>
</dbReference>
<evidence type="ECO:0000313" key="10">
    <source>
        <dbReference type="Proteomes" id="UP000284842"/>
    </source>
</evidence>
<keyword evidence="7" id="KW-0285">Flavoprotein</keyword>
<evidence type="ECO:0000256" key="7">
    <source>
        <dbReference type="RuleBase" id="RU366068"/>
    </source>
</evidence>
<dbReference type="GO" id="GO:0004174">
    <property type="term" value="F:electron-transferring-flavoprotein dehydrogenase activity"/>
    <property type="evidence" value="ECO:0007669"/>
    <property type="project" value="UniProtKB-UniRule"/>
</dbReference>
<dbReference type="AlphaFoldDB" id="A0A409W995"/>
<feature type="domain" description="ETF-QO/FixX C-terminal" evidence="8">
    <location>
        <begin position="252"/>
        <end position="313"/>
    </location>
</feature>
<keyword evidence="6 7" id="KW-0830">Ubiquinone</keyword>
<reference evidence="9 10" key="1">
    <citation type="journal article" date="2018" name="Evol. Lett.">
        <title>Horizontal gene cluster transfer increased hallucinogenic mushroom diversity.</title>
        <authorList>
            <person name="Reynolds H.T."/>
            <person name="Vijayakumar V."/>
            <person name="Gluck-Thaler E."/>
            <person name="Korotkin H.B."/>
            <person name="Matheny P.B."/>
            <person name="Slot J.C."/>
        </authorList>
    </citation>
    <scope>NUCLEOTIDE SEQUENCE [LARGE SCALE GENOMIC DNA]</scope>
    <source>
        <strain evidence="9 10">2629</strain>
    </source>
</reference>
<comment type="function">
    <text evidence="7">Accepts electrons from ETF and reduces ubiquinone.</text>
</comment>